<dbReference type="EMBL" id="SMOL01000361">
    <property type="protein sequence ID" value="KAB2620079.1"/>
    <property type="molecule type" value="Genomic_DNA"/>
</dbReference>
<evidence type="ECO:0000256" key="1">
    <source>
        <dbReference type="SAM" id="MobiDB-lite"/>
    </source>
</evidence>
<reference evidence="2 3" key="1">
    <citation type="submission" date="2019-09" db="EMBL/GenBank/DDBJ databases">
        <authorList>
            <person name="Ou C."/>
        </authorList>
    </citation>
    <scope>NUCLEOTIDE SEQUENCE [LARGE SCALE GENOMIC DNA]</scope>
    <source>
        <strain evidence="2">S2</strain>
        <tissue evidence="2">Leaf</tissue>
    </source>
</reference>
<sequence length="81" mass="9226">MYKFLASRFCEFSLTYIKDENDDDRRKAESKLSLPAAWPFTSIGGGDGRGSSEKRGLEGETMARDWRFDSQMEASMTQMEA</sequence>
<dbReference type="AlphaFoldDB" id="A0A5N5GWT3"/>
<organism evidence="2 3">
    <name type="scientific">Pyrus ussuriensis x Pyrus communis</name>
    <dbReference type="NCBI Taxonomy" id="2448454"/>
    <lineage>
        <taxon>Eukaryota</taxon>
        <taxon>Viridiplantae</taxon>
        <taxon>Streptophyta</taxon>
        <taxon>Embryophyta</taxon>
        <taxon>Tracheophyta</taxon>
        <taxon>Spermatophyta</taxon>
        <taxon>Magnoliopsida</taxon>
        <taxon>eudicotyledons</taxon>
        <taxon>Gunneridae</taxon>
        <taxon>Pentapetalae</taxon>
        <taxon>rosids</taxon>
        <taxon>fabids</taxon>
        <taxon>Rosales</taxon>
        <taxon>Rosaceae</taxon>
        <taxon>Amygdaloideae</taxon>
        <taxon>Maleae</taxon>
        <taxon>Pyrus</taxon>
    </lineage>
</organism>
<evidence type="ECO:0000313" key="3">
    <source>
        <dbReference type="Proteomes" id="UP000327157"/>
    </source>
</evidence>
<accession>A0A5N5GWT3</accession>
<gene>
    <name evidence="2" type="ORF">D8674_037039</name>
</gene>
<evidence type="ECO:0000313" key="2">
    <source>
        <dbReference type="EMBL" id="KAB2620079.1"/>
    </source>
</evidence>
<dbReference type="Proteomes" id="UP000327157">
    <property type="component" value="Unassembled WGS sequence"/>
</dbReference>
<protein>
    <submittedName>
        <fullName evidence="2">Uncharacterized protein</fullName>
    </submittedName>
</protein>
<comment type="caution">
    <text evidence="2">The sequence shown here is derived from an EMBL/GenBank/DDBJ whole genome shotgun (WGS) entry which is preliminary data.</text>
</comment>
<feature type="region of interest" description="Disordered" evidence="1">
    <location>
        <begin position="43"/>
        <end position="62"/>
    </location>
</feature>
<proteinExistence type="predicted"/>
<reference evidence="2 3" key="2">
    <citation type="submission" date="2019-11" db="EMBL/GenBank/DDBJ databases">
        <title>A de novo genome assembly of a pear dwarfing rootstock.</title>
        <authorList>
            <person name="Wang F."/>
            <person name="Wang J."/>
            <person name="Li S."/>
            <person name="Zhang Y."/>
            <person name="Fang M."/>
            <person name="Ma L."/>
            <person name="Zhao Y."/>
            <person name="Jiang S."/>
        </authorList>
    </citation>
    <scope>NUCLEOTIDE SEQUENCE [LARGE SCALE GENOMIC DNA]</scope>
    <source>
        <strain evidence="2">S2</strain>
        <tissue evidence="2">Leaf</tissue>
    </source>
</reference>
<name>A0A5N5GWT3_9ROSA</name>
<keyword evidence="3" id="KW-1185">Reference proteome</keyword>
<feature type="compositionally biased region" description="Basic and acidic residues" evidence="1">
    <location>
        <begin position="50"/>
        <end position="62"/>
    </location>
</feature>